<comment type="caution">
    <text evidence="2">The sequence shown here is derived from an EMBL/GenBank/DDBJ whole genome shotgun (WGS) entry which is preliminary data.</text>
</comment>
<evidence type="ECO:0000313" key="3">
    <source>
        <dbReference type="Proteomes" id="UP000011519"/>
    </source>
</evidence>
<dbReference type="AlphaFoldDB" id="M0AD02"/>
<dbReference type="InterPro" id="IPR012340">
    <property type="entry name" value="NA-bd_OB-fold"/>
</dbReference>
<feature type="region of interest" description="Disordered" evidence="1">
    <location>
        <begin position="252"/>
        <end position="283"/>
    </location>
</feature>
<dbReference type="Proteomes" id="UP000011519">
    <property type="component" value="Unassembled WGS sequence"/>
</dbReference>
<dbReference type="SUPFAM" id="SSF75217">
    <property type="entry name" value="alpha/beta knot"/>
    <property type="match status" value="1"/>
</dbReference>
<dbReference type="RefSeq" id="WP_006651521.1">
    <property type="nucleotide sequence ID" value="NZ_AOIM01000008.1"/>
</dbReference>
<accession>M0AD02</accession>
<dbReference type="InterPro" id="IPR029026">
    <property type="entry name" value="tRNA_m1G_MTases_N"/>
</dbReference>
<proteinExistence type="predicted"/>
<protein>
    <recommendedName>
        <fullName evidence="4">DUF171 family protein</fullName>
    </recommendedName>
</protein>
<dbReference type="STRING" id="1227493.C483_01224"/>
<reference evidence="2 3" key="1">
    <citation type="journal article" date="2014" name="PLoS Genet.">
        <title>Phylogenetically driven sequencing of extremely halophilic archaea reveals strategies for static and dynamic osmo-response.</title>
        <authorList>
            <person name="Becker E.A."/>
            <person name="Seitzer P.M."/>
            <person name="Tritt A."/>
            <person name="Larsen D."/>
            <person name="Krusor M."/>
            <person name="Yao A.I."/>
            <person name="Wu D."/>
            <person name="Madern D."/>
            <person name="Eisen J.A."/>
            <person name="Darling A.E."/>
            <person name="Facciotti M.T."/>
        </authorList>
    </citation>
    <scope>NUCLEOTIDE SEQUENCE [LARGE SCALE GENOMIC DNA]</scope>
    <source>
        <strain evidence="2 3">JCM 10989</strain>
    </source>
</reference>
<name>M0AD02_9EURY</name>
<dbReference type="InterPro" id="IPR029028">
    <property type="entry name" value="Alpha/beta_knot_MTases"/>
</dbReference>
<dbReference type="Pfam" id="PF02598">
    <property type="entry name" value="Methyltrn_RNA_3"/>
    <property type="match status" value="1"/>
</dbReference>
<organism evidence="2 3">
    <name type="scientific">Natrialba hulunbeirensis JCM 10989</name>
    <dbReference type="NCBI Taxonomy" id="1227493"/>
    <lineage>
        <taxon>Archaea</taxon>
        <taxon>Methanobacteriati</taxon>
        <taxon>Methanobacteriota</taxon>
        <taxon>Stenosarchaea group</taxon>
        <taxon>Halobacteria</taxon>
        <taxon>Halobacteriales</taxon>
        <taxon>Natrialbaceae</taxon>
        <taxon>Natrialba</taxon>
    </lineage>
</organism>
<dbReference type="PATRIC" id="fig|1227493.4.peg.226"/>
<sequence length="314" mass="33746">MTISVLVPSSLTREAEDKREATRKLGYVARAATIFRVDRLIVYPDRAGDTGRFGDGFVSTVLRYAATPPYLRNEAWGMRDELEYAGVLPPLRATSQTGSESDGSGSLRQGIVTEVGPDQRVRVNCGLQHPISLNVPPKMAVSEGERVTIRISSRRPVRAKLVDEPLPGLTVERTDLQAALSREDAGVRIAASRFGAELTVGRLGTLAGHTERDTTRDGYTIAFGAPERGLPAILELEDTTVESLSAWPSWLADDEDGVEPTSAAGDDDTVAAETDAADPGGFDLWLNTVPDQGSGVVRTEEALFATLAPLSLRE</sequence>
<dbReference type="CDD" id="cd18086">
    <property type="entry name" value="HsC9orf114-like"/>
    <property type="match status" value="1"/>
</dbReference>
<dbReference type="EMBL" id="AOIM01000008">
    <property type="protein sequence ID" value="ELY95228.1"/>
    <property type="molecule type" value="Genomic_DNA"/>
</dbReference>
<dbReference type="Gene3D" id="2.40.50.140">
    <property type="entry name" value="Nucleic acid-binding proteins"/>
    <property type="match status" value="1"/>
</dbReference>
<dbReference type="Gene3D" id="3.40.1280.10">
    <property type="match status" value="1"/>
</dbReference>
<evidence type="ECO:0008006" key="4">
    <source>
        <dbReference type="Google" id="ProtNLM"/>
    </source>
</evidence>
<evidence type="ECO:0000313" key="2">
    <source>
        <dbReference type="EMBL" id="ELY95228.1"/>
    </source>
</evidence>
<dbReference type="OrthoDB" id="4144at2157"/>
<dbReference type="PANTHER" id="PTHR12150">
    <property type="entry name" value="CLASS IV SAM-BINDING METHYLTRANSFERASE-RELATED"/>
    <property type="match status" value="1"/>
</dbReference>
<dbReference type="InterPro" id="IPR003750">
    <property type="entry name" value="Put_MeTrfase-C9orf114-like"/>
</dbReference>
<gene>
    <name evidence="2" type="ORF">C483_01224</name>
</gene>
<dbReference type="PANTHER" id="PTHR12150:SF13">
    <property type="entry name" value="METHYLTRANSFERASE C9ORF114-RELATED"/>
    <property type="match status" value="1"/>
</dbReference>
<keyword evidence="3" id="KW-1185">Reference proteome</keyword>
<evidence type="ECO:0000256" key="1">
    <source>
        <dbReference type="SAM" id="MobiDB-lite"/>
    </source>
</evidence>